<comment type="caution">
    <text evidence="7">The sequence shown here is derived from an EMBL/GenBank/DDBJ whole genome shotgun (WGS) entry which is preliminary data.</text>
</comment>
<organism evidence="7 8">
    <name type="scientific">Rhizopus oryzae</name>
    <name type="common">Mucormycosis agent</name>
    <name type="synonym">Rhizopus arrhizus var. delemar</name>
    <dbReference type="NCBI Taxonomy" id="64495"/>
    <lineage>
        <taxon>Eukaryota</taxon>
        <taxon>Fungi</taxon>
        <taxon>Fungi incertae sedis</taxon>
        <taxon>Mucoromycota</taxon>
        <taxon>Mucoromycotina</taxon>
        <taxon>Mucoromycetes</taxon>
        <taxon>Mucorales</taxon>
        <taxon>Mucorineae</taxon>
        <taxon>Rhizopodaceae</taxon>
        <taxon>Rhizopus</taxon>
    </lineage>
</organism>
<dbReference type="InterPro" id="IPR005123">
    <property type="entry name" value="Oxoglu/Fe-dep_dioxygenase_dom"/>
</dbReference>
<dbReference type="GO" id="GO:0016705">
    <property type="term" value="F:oxidoreductase activity, acting on paired donors, with incorporation or reduction of molecular oxygen"/>
    <property type="evidence" value="ECO:0007669"/>
    <property type="project" value="InterPro"/>
</dbReference>
<dbReference type="AlphaFoldDB" id="A0A9P6X8U9"/>
<keyword evidence="2" id="KW-0479">Metal-binding</keyword>
<dbReference type="GO" id="GO:0051213">
    <property type="term" value="F:dioxygenase activity"/>
    <property type="evidence" value="ECO:0007669"/>
    <property type="project" value="UniProtKB-KW"/>
</dbReference>
<gene>
    <name evidence="7" type="ORF">G6F64_006672</name>
</gene>
<feature type="domain" description="Fe2OG dioxygenase" evidence="6">
    <location>
        <begin position="137"/>
        <end position="224"/>
    </location>
</feature>
<evidence type="ECO:0000313" key="7">
    <source>
        <dbReference type="EMBL" id="KAG1307624.1"/>
    </source>
</evidence>
<evidence type="ECO:0000259" key="6">
    <source>
        <dbReference type="PROSITE" id="PS51471"/>
    </source>
</evidence>
<keyword evidence="8" id="KW-1185">Reference proteome</keyword>
<dbReference type="Proteomes" id="UP000716291">
    <property type="component" value="Unassembled WGS sequence"/>
</dbReference>
<accession>A0A9P6X8U9</accession>
<evidence type="ECO:0000256" key="5">
    <source>
        <dbReference type="ARBA" id="ARBA00023004"/>
    </source>
</evidence>
<dbReference type="EMBL" id="JAANQT010000913">
    <property type="protein sequence ID" value="KAG1307624.1"/>
    <property type="molecule type" value="Genomic_DNA"/>
</dbReference>
<dbReference type="Gene3D" id="2.60.120.620">
    <property type="entry name" value="q2cbj1_9rhob like domain"/>
    <property type="match status" value="1"/>
</dbReference>
<dbReference type="GO" id="GO:0031418">
    <property type="term" value="F:L-ascorbic acid binding"/>
    <property type="evidence" value="ECO:0007669"/>
    <property type="project" value="InterPro"/>
</dbReference>
<protein>
    <recommendedName>
        <fullName evidence="6">Fe2OG dioxygenase domain-containing protein</fullName>
    </recommendedName>
</protein>
<evidence type="ECO:0000256" key="4">
    <source>
        <dbReference type="ARBA" id="ARBA00023002"/>
    </source>
</evidence>
<evidence type="ECO:0000256" key="3">
    <source>
        <dbReference type="ARBA" id="ARBA00022964"/>
    </source>
</evidence>
<sequence>MIESSFDLFGEISNEEQQKLEERKKIFESKFNERILQLPQDPSKRSITENRMIFCHKKEAFQTPGTAMKVLSASECNKILEICKQQESWTKARHSAFATTDIPIRSNSQLDYLEPLMKSRLFDRLATHYGFKPSDLDFRDIFLVKYSAEEQRGLGLHADGCLFSITLLISHPDDFEGGGTYFASIDQVVHLDQGGCAYHDARVMHSGIEITKGERYVLVGFIDTADTIEKDQNNTARRL</sequence>
<dbReference type="InterPro" id="IPR006620">
    <property type="entry name" value="Pro_4_hyd_alph"/>
</dbReference>
<dbReference type="OrthoDB" id="69177at2759"/>
<dbReference type="SMART" id="SM00702">
    <property type="entry name" value="P4Hc"/>
    <property type="match status" value="1"/>
</dbReference>
<evidence type="ECO:0000313" key="8">
    <source>
        <dbReference type="Proteomes" id="UP000716291"/>
    </source>
</evidence>
<name>A0A9P6X8U9_RHIOR</name>
<keyword evidence="4" id="KW-0560">Oxidoreductase</keyword>
<evidence type="ECO:0000256" key="2">
    <source>
        <dbReference type="ARBA" id="ARBA00022723"/>
    </source>
</evidence>
<evidence type="ECO:0000256" key="1">
    <source>
        <dbReference type="ARBA" id="ARBA00001961"/>
    </source>
</evidence>
<reference evidence="7" key="1">
    <citation type="journal article" date="2020" name="Microb. Genom.">
        <title>Genetic diversity of clinical and environmental Mucorales isolates obtained from an investigation of mucormycosis cases among solid organ transplant recipients.</title>
        <authorList>
            <person name="Nguyen M.H."/>
            <person name="Kaul D."/>
            <person name="Muto C."/>
            <person name="Cheng S.J."/>
            <person name="Richter R.A."/>
            <person name="Bruno V.M."/>
            <person name="Liu G."/>
            <person name="Beyhan S."/>
            <person name="Sundermann A.J."/>
            <person name="Mounaud S."/>
            <person name="Pasculle A.W."/>
            <person name="Nierman W.C."/>
            <person name="Driscoll E."/>
            <person name="Cumbie R."/>
            <person name="Clancy C.J."/>
            <person name="Dupont C.L."/>
        </authorList>
    </citation>
    <scope>NUCLEOTIDE SEQUENCE</scope>
    <source>
        <strain evidence="7">GL11</strain>
    </source>
</reference>
<keyword evidence="5" id="KW-0408">Iron</keyword>
<dbReference type="PROSITE" id="PS51471">
    <property type="entry name" value="FE2OG_OXY"/>
    <property type="match status" value="1"/>
</dbReference>
<keyword evidence="3" id="KW-0223">Dioxygenase</keyword>
<dbReference type="GO" id="GO:0005506">
    <property type="term" value="F:iron ion binding"/>
    <property type="evidence" value="ECO:0007669"/>
    <property type="project" value="InterPro"/>
</dbReference>
<proteinExistence type="predicted"/>
<comment type="cofactor">
    <cofactor evidence="1">
        <name>L-ascorbate</name>
        <dbReference type="ChEBI" id="CHEBI:38290"/>
    </cofactor>
</comment>